<dbReference type="AlphaFoldDB" id="A0A5J5AA64"/>
<evidence type="ECO:0000313" key="2">
    <source>
        <dbReference type="Proteomes" id="UP000325577"/>
    </source>
</evidence>
<gene>
    <name evidence="1" type="ORF">F0562_008979</name>
</gene>
<sequence length="66" mass="7441">MSTARNYRLKTSQMHQNSMALNQQQLSQLVQQQQLSQFHDATNSTRPLLCLQPLDAPPSSMKSLGI</sequence>
<organism evidence="1 2">
    <name type="scientific">Nyssa sinensis</name>
    <dbReference type="NCBI Taxonomy" id="561372"/>
    <lineage>
        <taxon>Eukaryota</taxon>
        <taxon>Viridiplantae</taxon>
        <taxon>Streptophyta</taxon>
        <taxon>Embryophyta</taxon>
        <taxon>Tracheophyta</taxon>
        <taxon>Spermatophyta</taxon>
        <taxon>Magnoliopsida</taxon>
        <taxon>eudicotyledons</taxon>
        <taxon>Gunneridae</taxon>
        <taxon>Pentapetalae</taxon>
        <taxon>asterids</taxon>
        <taxon>Cornales</taxon>
        <taxon>Nyssaceae</taxon>
        <taxon>Nyssa</taxon>
    </lineage>
</organism>
<keyword evidence="2" id="KW-1185">Reference proteome</keyword>
<proteinExistence type="predicted"/>
<evidence type="ECO:0000313" key="1">
    <source>
        <dbReference type="EMBL" id="KAA8526792.1"/>
    </source>
</evidence>
<reference evidence="1 2" key="1">
    <citation type="submission" date="2019-09" db="EMBL/GenBank/DDBJ databases">
        <title>A chromosome-level genome assembly of the Chinese tupelo Nyssa sinensis.</title>
        <authorList>
            <person name="Yang X."/>
            <person name="Kang M."/>
            <person name="Yang Y."/>
            <person name="Xiong H."/>
            <person name="Wang M."/>
            <person name="Zhang Z."/>
            <person name="Wang Z."/>
            <person name="Wu H."/>
            <person name="Ma T."/>
            <person name="Liu J."/>
            <person name="Xi Z."/>
        </authorList>
    </citation>
    <scope>NUCLEOTIDE SEQUENCE [LARGE SCALE GENOMIC DNA]</scope>
    <source>
        <strain evidence="1">J267</strain>
        <tissue evidence="1">Leaf</tissue>
    </source>
</reference>
<dbReference type="Proteomes" id="UP000325577">
    <property type="component" value="Linkage Group LG3"/>
</dbReference>
<dbReference type="EMBL" id="CM018046">
    <property type="protein sequence ID" value="KAA8526792.1"/>
    <property type="molecule type" value="Genomic_DNA"/>
</dbReference>
<accession>A0A5J5AA64</accession>
<protein>
    <submittedName>
        <fullName evidence="1">Uncharacterized protein</fullName>
    </submittedName>
</protein>
<name>A0A5J5AA64_9ASTE</name>